<dbReference type="GO" id="GO:0005576">
    <property type="term" value="C:extracellular region"/>
    <property type="evidence" value="ECO:0007669"/>
    <property type="project" value="UniProtKB-SubCell"/>
</dbReference>
<reference evidence="5" key="1">
    <citation type="journal article" date="2006" name="Gen. Comp. Endocrinol.">
        <title>Identification of a natriuretic peptide (NP) in cyclostomes (lamprey and hagfish): CNP-4 is the ancestral gene of the NP family.</title>
        <authorList>
            <person name="Kawakoshi A."/>
            <person name="Hyodo S."/>
            <person name="Takei Y."/>
        </authorList>
    </citation>
    <scope>NUCLEOTIDE SEQUENCE</scope>
</reference>
<feature type="signal peptide" evidence="4">
    <location>
        <begin position="1"/>
        <end position="25"/>
    </location>
</feature>
<evidence type="ECO:0000256" key="2">
    <source>
        <dbReference type="ARBA" id="ARBA00009041"/>
    </source>
</evidence>
<keyword evidence="3" id="KW-0964">Secreted</keyword>
<dbReference type="AlphaFoldDB" id="Q402A6"/>
<evidence type="ECO:0000313" key="5">
    <source>
        <dbReference type="EMBL" id="BAE20173.1"/>
    </source>
</evidence>
<dbReference type="EMBL" id="AB205153">
    <property type="protein sequence ID" value="BAE20173.1"/>
    <property type="molecule type" value="mRNA"/>
</dbReference>
<dbReference type="Pfam" id="PF00212">
    <property type="entry name" value="ANP"/>
    <property type="match status" value="1"/>
</dbReference>
<evidence type="ECO:0000256" key="1">
    <source>
        <dbReference type="ARBA" id="ARBA00004613"/>
    </source>
</evidence>
<accession>Q402A6</accession>
<comment type="similarity">
    <text evidence="2">Belongs to the natriuretic peptide family.</text>
</comment>
<evidence type="ECO:0000256" key="4">
    <source>
        <dbReference type="SAM" id="SignalP"/>
    </source>
</evidence>
<sequence length="162" mass="17945">MERCTTLPLLMVILLLVPCWPLVLGNPVRPHAQHMELPYVDEFSGSGGDVQVDPQAAKLSPLSVLSDQYPSLQNGPQLSVHYFGLPVIQRSRRSMHPIRSDHLKSASNSWQELLGQQDLRRHRFPKTRPGSSSDGCFGVKMDRIGASTGLGCRGARRRTFSG</sequence>
<evidence type="ECO:0000256" key="3">
    <source>
        <dbReference type="ARBA" id="ARBA00022525"/>
    </source>
</evidence>
<proteinExistence type="evidence at transcript level"/>
<name>Q402A6_MYXGL</name>
<dbReference type="InterPro" id="IPR000663">
    <property type="entry name" value="Natr_peptide"/>
</dbReference>
<comment type="subcellular location">
    <subcellularLocation>
        <location evidence="1">Secreted</location>
    </subcellularLocation>
</comment>
<dbReference type="SMART" id="SM00183">
    <property type="entry name" value="NAT_PEP"/>
    <property type="match status" value="1"/>
</dbReference>
<dbReference type="GO" id="GO:0005179">
    <property type="term" value="F:hormone activity"/>
    <property type="evidence" value="ECO:0007669"/>
    <property type="project" value="InterPro"/>
</dbReference>
<protein>
    <submittedName>
        <fullName evidence="5">Natriuretic peptide</fullName>
    </submittedName>
</protein>
<feature type="chain" id="PRO_5004231472" evidence="4">
    <location>
        <begin position="26"/>
        <end position="162"/>
    </location>
</feature>
<organism evidence="5">
    <name type="scientific">Myxine glutinosa</name>
    <name type="common">Atlantic hagfish</name>
    <dbReference type="NCBI Taxonomy" id="7769"/>
    <lineage>
        <taxon>Eukaryota</taxon>
        <taxon>Metazoa</taxon>
        <taxon>Chordata</taxon>
        <taxon>Craniata</taxon>
        <taxon>Vertebrata</taxon>
        <taxon>Cyclostomata</taxon>
        <taxon>Myxini</taxon>
        <taxon>Myxiniformes</taxon>
        <taxon>Myxinidae</taxon>
        <taxon>Myxininae</taxon>
        <taxon>Myxine</taxon>
    </lineage>
</organism>
<dbReference type="InterPro" id="IPR002407">
    <property type="entry name" value="Natriuretic_peptide_atrial"/>
</dbReference>
<dbReference type="PRINTS" id="PR00711">
    <property type="entry name" value="ANATPEPTIDE"/>
</dbReference>
<gene>
    <name evidence="5" type="primary">NP</name>
</gene>
<keyword evidence="4" id="KW-0732">Signal</keyword>